<dbReference type="PANTHER" id="PTHR43205:SF7">
    <property type="entry name" value="PROSTAGLANDIN REDUCTASE 1"/>
    <property type="match status" value="1"/>
</dbReference>
<organism evidence="3 4">
    <name type="scientific">Amborella trichopoda</name>
    <dbReference type="NCBI Taxonomy" id="13333"/>
    <lineage>
        <taxon>Eukaryota</taxon>
        <taxon>Viridiplantae</taxon>
        <taxon>Streptophyta</taxon>
        <taxon>Embryophyta</taxon>
        <taxon>Tracheophyta</taxon>
        <taxon>Spermatophyta</taxon>
        <taxon>Magnoliopsida</taxon>
        <taxon>Amborellales</taxon>
        <taxon>Amborellaceae</taxon>
        <taxon>Amborella</taxon>
    </lineage>
</organism>
<proteinExistence type="predicted"/>
<evidence type="ECO:0000313" key="4">
    <source>
        <dbReference type="Proteomes" id="UP000017836"/>
    </source>
</evidence>
<dbReference type="AlphaFoldDB" id="W1PVT7"/>
<dbReference type="eggNOG" id="KOG1196">
    <property type="taxonomic scope" value="Eukaryota"/>
</dbReference>
<dbReference type="Gene3D" id="3.90.180.10">
    <property type="entry name" value="Medium-chain alcohol dehydrogenases, catalytic domain"/>
    <property type="match status" value="1"/>
</dbReference>
<dbReference type="PANTHER" id="PTHR43205">
    <property type="entry name" value="PROSTAGLANDIN REDUCTASE"/>
    <property type="match status" value="1"/>
</dbReference>
<name>W1PVT7_AMBTC</name>
<dbReference type="Proteomes" id="UP000017836">
    <property type="component" value="Unassembled WGS sequence"/>
</dbReference>
<accession>W1PVT7</accession>
<dbReference type="SUPFAM" id="SSF50129">
    <property type="entry name" value="GroES-like"/>
    <property type="match status" value="1"/>
</dbReference>
<evidence type="ECO:0000256" key="1">
    <source>
        <dbReference type="ARBA" id="ARBA00023002"/>
    </source>
</evidence>
<gene>
    <name evidence="3" type="ORF">AMTR_s00020p00043420</name>
</gene>
<keyword evidence="4" id="KW-1185">Reference proteome</keyword>
<sequence>MAIGEEVSNKQIIFKDFVTSFPKETDMEMASSTIKLKVSEGSKAILVRNLYFSCDPYMRLQMSKPGPQSYFPCFIPGSKMGSDYAQS</sequence>
<evidence type="ECO:0000313" key="3">
    <source>
        <dbReference type="EMBL" id="ERN11826.1"/>
    </source>
</evidence>
<feature type="domain" description="Oxidoreductase N-terminal" evidence="2">
    <location>
        <begin position="10"/>
        <end position="81"/>
    </location>
</feature>
<dbReference type="GO" id="GO:0016628">
    <property type="term" value="F:oxidoreductase activity, acting on the CH-CH group of donors, NAD or NADP as acceptor"/>
    <property type="evidence" value="ECO:0007669"/>
    <property type="project" value="InterPro"/>
</dbReference>
<dbReference type="EMBL" id="KI392664">
    <property type="protein sequence ID" value="ERN11826.1"/>
    <property type="molecule type" value="Genomic_DNA"/>
</dbReference>
<reference evidence="4" key="1">
    <citation type="journal article" date="2013" name="Science">
        <title>The Amborella genome and the evolution of flowering plants.</title>
        <authorList>
            <consortium name="Amborella Genome Project"/>
        </authorList>
    </citation>
    <scope>NUCLEOTIDE SEQUENCE [LARGE SCALE GENOMIC DNA]</scope>
</reference>
<keyword evidence="1" id="KW-0560">Oxidoreductase</keyword>
<dbReference type="HOGENOM" id="CLU_175829_0_0_1"/>
<dbReference type="Pfam" id="PF16884">
    <property type="entry name" value="ADH_N_2"/>
    <property type="match status" value="1"/>
</dbReference>
<dbReference type="Gramene" id="ERN11826">
    <property type="protein sequence ID" value="ERN11826"/>
    <property type="gene ID" value="AMTR_s00020p00043420"/>
</dbReference>
<evidence type="ECO:0000259" key="2">
    <source>
        <dbReference type="Pfam" id="PF16884"/>
    </source>
</evidence>
<protein>
    <recommendedName>
        <fullName evidence="2">Oxidoreductase N-terminal domain-containing protein</fullName>
    </recommendedName>
</protein>
<dbReference type="InterPro" id="IPR011032">
    <property type="entry name" value="GroES-like_sf"/>
</dbReference>
<dbReference type="InterPro" id="IPR041694">
    <property type="entry name" value="ADH_N_2"/>
</dbReference>
<dbReference type="OMA" id="YRRTVIP"/>
<dbReference type="InterPro" id="IPR045010">
    <property type="entry name" value="MDR_fam"/>
</dbReference>